<feature type="compositionally biased region" description="Polar residues" evidence="5">
    <location>
        <begin position="562"/>
        <end position="579"/>
    </location>
</feature>
<feature type="compositionally biased region" description="Polar residues" evidence="5">
    <location>
        <begin position="589"/>
        <end position="605"/>
    </location>
</feature>
<keyword evidence="3 6" id="KW-1133">Transmembrane helix</keyword>
<dbReference type="AlphaFoldDB" id="A0A8H7VSD6"/>
<feature type="compositionally biased region" description="Low complexity" evidence="5">
    <location>
        <begin position="418"/>
        <end position="454"/>
    </location>
</feature>
<feature type="region of interest" description="Disordered" evidence="5">
    <location>
        <begin position="326"/>
        <end position="355"/>
    </location>
</feature>
<protein>
    <recommendedName>
        <fullName evidence="9">G-protein coupled receptors family 2 profile 2 domain-containing protein</fullName>
    </recommendedName>
</protein>
<evidence type="ECO:0000256" key="4">
    <source>
        <dbReference type="ARBA" id="ARBA00023136"/>
    </source>
</evidence>
<evidence type="ECO:0000256" key="5">
    <source>
        <dbReference type="SAM" id="MobiDB-lite"/>
    </source>
</evidence>
<dbReference type="GO" id="GO:0007189">
    <property type="term" value="P:adenylate cyclase-activating G protein-coupled receptor signaling pathway"/>
    <property type="evidence" value="ECO:0007669"/>
    <property type="project" value="TreeGrafter"/>
</dbReference>
<dbReference type="PANTHER" id="PTHR23112">
    <property type="entry name" value="G PROTEIN-COUPLED RECEPTOR 157-RELATED"/>
    <property type="match status" value="1"/>
</dbReference>
<evidence type="ECO:0000256" key="2">
    <source>
        <dbReference type="ARBA" id="ARBA00022692"/>
    </source>
</evidence>
<sequence>MVQPQKGANPTFPYEDHQLGVLNTITIVVASISLFASILVLVFYGLFMYYERKKADRVSLRCVALGSISNVIDITLDLGSTIGQTPQTVCRVIGLFVNFMDVLNAGFLSVIGINLFLVFVLKIDRTKRLERIYYPLIILYGIMAMIGPIVKESKQFIPKNPTFDCWYYNHLGFRERHFVAWMCYYGFIFFIILLGLIGSLFSMIKLFREEAANFKIIRHITANTSILHNNNKGVILRCITYTLVPLLVNIWGFSMQILILDNLSAPFGLAVVTTLMPSTEGLLTSMIFFSEPVITTYIKQKIAELYRIYGEEFSILEERNHINRTTVRKHQERQRQNSLQSGSTNRTTSNLFDKRKLIPRPPIAENDHHDQHTHFVSHVDLGDNNHGLTTLAPPFATMSPIPSVGSIFTSPNSINIAPSPRSLQRRGSSSLTSSPTLTSSTVTESIGSSSSFSDNSYDEDVISEIRTIPMRRVSVSSSVYSRIRLEYERRLSDESATSTLVNHPDLGNNLIPSTDTQDQIFVPYRSPALARATHWLLVNIDRLRGHTPGHSINEQQEQQEQPNISGSDTSIIPTNSHLSNPEVIVHSPSMPSNISTLSSHSRTRH</sequence>
<dbReference type="GO" id="GO:0005886">
    <property type="term" value="C:plasma membrane"/>
    <property type="evidence" value="ECO:0007669"/>
    <property type="project" value="TreeGrafter"/>
</dbReference>
<feature type="transmembrane region" description="Helical" evidence="6">
    <location>
        <begin position="96"/>
        <end position="120"/>
    </location>
</feature>
<evidence type="ECO:0000313" key="8">
    <source>
        <dbReference type="Proteomes" id="UP000646827"/>
    </source>
</evidence>
<keyword evidence="8" id="KW-1185">Reference proteome</keyword>
<feature type="region of interest" description="Disordered" evidence="5">
    <location>
        <begin position="547"/>
        <end position="605"/>
    </location>
</feature>
<evidence type="ECO:0000313" key="7">
    <source>
        <dbReference type="EMBL" id="KAG2225309.1"/>
    </source>
</evidence>
<proteinExistence type="predicted"/>
<comment type="subcellular location">
    <subcellularLocation>
        <location evidence="1">Membrane</location>
        <topology evidence="1">Multi-pass membrane protein</topology>
    </subcellularLocation>
</comment>
<gene>
    <name evidence="7" type="ORF">INT45_005553</name>
</gene>
<name>A0A8H7VSD6_9FUNG</name>
<dbReference type="Gene3D" id="1.20.1070.10">
    <property type="entry name" value="Rhodopsin 7-helix transmembrane proteins"/>
    <property type="match status" value="1"/>
</dbReference>
<dbReference type="GO" id="GO:0004930">
    <property type="term" value="F:G protein-coupled receptor activity"/>
    <property type="evidence" value="ECO:0007669"/>
    <property type="project" value="TreeGrafter"/>
</dbReference>
<feature type="transmembrane region" description="Helical" evidence="6">
    <location>
        <begin position="234"/>
        <end position="259"/>
    </location>
</feature>
<evidence type="ECO:0008006" key="9">
    <source>
        <dbReference type="Google" id="ProtNLM"/>
    </source>
</evidence>
<keyword evidence="2 6" id="KW-0812">Transmembrane</keyword>
<organism evidence="7 8">
    <name type="scientific">Circinella minor</name>
    <dbReference type="NCBI Taxonomy" id="1195481"/>
    <lineage>
        <taxon>Eukaryota</taxon>
        <taxon>Fungi</taxon>
        <taxon>Fungi incertae sedis</taxon>
        <taxon>Mucoromycota</taxon>
        <taxon>Mucoromycotina</taxon>
        <taxon>Mucoromycetes</taxon>
        <taxon>Mucorales</taxon>
        <taxon>Lichtheimiaceae</taxon>
        <taxon>Circinella</taxon>
    </lineage>
</organism>
<feature type="region of interest" description="Disordered" evidence="5">
    <location>
        <begin position="416"/>
        <end position="454"/>
    </location>
</feature>
<keyword evidence="4 6" id="KW-0472">Membrane</keyword>
<dbReference type="EMBL" id="JAEPRB010000029">
    <property type="protein sequence ID" value="KAG2225309.1"/>
    <property type="molecule type" value="Genomic_DNA"/>
</dbReference>
<evidence type="ECO:0000256" key="1">
    <source>
        <dbReference type="ARBA" id="ARBA00004141"/>
    </source>
</evidence>
<feature type="transmembrane region" description="Helical" evidence="6">
    <location>
        <begin position="178"/>
        <end position="201"/>
    </location>
</feature>
<reference evidence="7 8" key="1">
    <citation type="submission" date="2020-12" db="EMBL/GenBank/DDBJ databases">
        <title>Metabolic potential, ecology and presence of endohyphal bacteria is reflected in genomic diversity of Mucoromycotina.</title>
        <authorList>
            <person name="Muszewska A."/>
            <person name="Okrasinska A."/>
            <person name="Steczkiewicz K."/>
            <person name="Drgas O."/>
            <person name="Orlowska M."/>
            <person name="Perlinska-Lenart U."/>
            <person name="Aleksandrzak-Piekarczyk T."/>
            <person name="Szatraj K."/>
            <person name="Zielenkiewicz U."/>
            <person name="Pilsyk S."/>
            <person name="Malc E."/>
            <person name="Mieczkowski P."/>
            <person name="Kruszewska J.S."/>
            <person name="Biernat P."/>
            <person name="Pawlowska J."/>
        </authorList>
    </citation>
    <scope>NUCLEOTIDE SEQUENCE [LARGE SCALE GENOMIC DNA]</scope>
    <source>
        <strain evidence="7 8">CBS 142.35</strain>
    </source>
</reference>
<dbReference type="PANTHER" id="PTHR23112:SF0">
    <property type="entry name" value="TRANSMEMBRANE PROTEIN 116"/>
    <property type="match status" value="1"/>
</dbReference>
<feature type="transmembrane region" description="Helical" evidence="6">
    <location>
        <begin position="58"/>
        <end position="76"/>
    </location>
</feature>
<comment type="caution">
    <text evidence="7">The sequence shown here is derived from an EMBL/GenBank/DDBJ whole genome shotgun (WGS) entry which is preliminary data.</text>
</comment>
<feature type="transmembrane region" description="Helical" evidence="6">
    <location>
        <begin position="132"/>
        <end position="150"/>
    </location>
</feature>
<evidence type="ECO:0000256" key="3">
    <source>
        <dbReference type="ARBA" id="ARBA00022989"/>
    </source>
</evidence>
<feature type="compositionally biased region" description="Polar residues" evidence="5">
    <location>
        <begin position="336"/>
        <end position="351"/>
    </location>
</feature>
<dbReference type="Proteomes" id="UP000646827">
    <property type="component" value="Unassembled WGS sequence"/>
</dbReference>
<feature type="transmembrane region" description="Helical" evidence="6">
    <location>
        <begin position="20"/>
        <end position="46"/>
    </location>
</feature>
<dbReference type="OrthoDB" id="2286091at2759"/>
<evidence type="ECO:0000256" key="6">
    <source>
        <dbReference type="SAM" id="Phobius"/>
    </source>
</evidence>
<accession>A0A8H7VSD6</accession>